<organism evidence="4 5">
    <name type="scientific">Coemansia thaxteri</name>
    <dbReference type="NCBI Taxonomy" id="2663907"/>
    <lineage>
        <taxon>Eukaryota</taxon>
        <taxon>Fungi</taxon>
        <taxon>Fungi incertae sedis</taxon>
        <taxon>Zoopagomycota</taxon>
        <taxon>Kickxellomycotina</taxon>
        <taxon>Kickxellomycetes</taxon>
        <taxon>Kickxellales</taxon>
        <taxon>Kickxellaceae</taxon>
        <taxon>Coemansia</taxon>
    </lineage>
</organism>
<name>A0A9W8B9H8_9FUNG</name>
<evidence type="ECO:0000313" key="4">
    <source>
        <dbReference type="EMBL" id="KAJ2000866.1"/>
    </source>
</evidence>
<feature type="compositionally biased region" description="Basic and acidic residues" evidence="3">
    <location>
        <begin position="1"/>
        <end position="16"/>
    </location>
</feature>
<evidence type="ECO:0000256" key="2">
    <source>
        <dbReference type="ARBA" id="ARBA00022679"/>
    </source>
</evidence>
<dbReference type="OrthoDB" id="514248at2759"/>
<evidence type="ECO:0000313" key="5">
    <source>
        <dbReference type="Proteomes" id="UP001150907"/>
    </source>
</evidence>
<dbReference type="GO" id="GO:0070475">
    <property type="term" value="P:rRNA base methylation"/>
    <property type="evidence" value="ECO:0007669"/>
    <property type="project" value="TreeGrafter"/>
</dbReference>
<evidence type="ECO:0000256" key="3">
    <source>
        <dbReference type="SAM" id="MobiDB-lite"/>
    </source>
</evidence>
<dbReference type="PANTHER" id="PTHR13393">
    <property type="entry name" value="SAM-DEPENDENT METHYLTRANSFERASE"/>
    <property type="match status" value="1"/>
</dbReference>
<reference evidence="4" key="1">
    <citation type="submission" date="2022-07" db="EMBL/GenBank/DDBJ databases">
        <title>Phylogenomic reconstructions and comparative analyses of Kickxellomycotina fungi.</title>
        <authorList>
            <person name="Reynolds N.K."/>
            <person name="Stajich J.E."/>
            <person name="Barry K."/>
            <person name="Grigoriev I.V."/>
            <person name="Crous P."/>
            <person name="Smith M.E."/>
        </authorList>
    </citation>
    <scope>NUCLEOTIDE SEQUENCE</scope>
    <source>
        <strain evidence="4">IMI 214461</strain>
    </source>
</reference>
<dbReference type="PANTHER" id="PTHR13393:SF0">
    <property type="entry name" value="RNA N6-ADENOSINE-METHYLTRANSFERASE METTL16"/>
    <property type="match status" value="1"/>
</dbReference>
<dbReference type="Proteomes" id="UP001150907">
    <property type="component" value="Unassembled WGS sequence"/>
</dbReference>
<dbReference type="EMBL" id="JANBQF010000476">
    <property type="protein sequence ID" value="KAJ2000866.1"/>
    <property type="molecule type" value="Genomic_DNA"/>
</dbReference>
<feature type="region of interest" description="Disordered" evidence="3">
    <location>
        <begin position="1"/>
        <end position="34"/>
    </location>
</feature>
<dbReference type="InterPro" id="IPR029063">
    <property type="entry name" value="SAM-dependent_MTases_sf"/>
</dbReference>
<protein>
    <submittedName>
        <fullName evidence="4">Uncharacterized protein</fullName>
    </submittedName>
</protein>
<proteinExistence type="predicted"/>
<comment type="caution">
    <text evidence="4">The sequence shown here is derived from an EMBL/GenBank/DDBJ whole genome shotgun (WGS) entry which is preliminary data.</text>
</comment>
<gene>
    <name evidence="4" type="ORF">H4R26_004412</name>
</gene>
<dbReference type="Pfam" id="PF05971">
    <property type="entry name" value="Methyltransf_10"/>
    <property type="match status" value="1"/>
</dbReference>
<dbReference type="InterPro" id="IPR010286">
    <property type="entry name" value="METTL16/RlmF"/>
</dbReference>
<sequence>MPEPHTPETSRKHEVDAPPASPPSGKRLRTEQHKDDIKRAAIARSYDLPDQVSYRVLAESFADLKQYLIPESSSRSTIDFKNPDAVRVLNQAILAVHFDLCVILPPGNLCPTVANRLNYIKWLSTNVLLDLPPGPLSGLDVGTGASCIYPLLGVRYLPQSSFVGTDISKESVSVAIQNVTLSELHDRIDVFLNTDRLTTLPLNAPGFPLPKEDADGSVFTFSMCNPPFYEDNDERQRLKQMKHGMPSLSTTAKDGELFTQGGEEAFLTGMYEKARLFKERLCVG</sequence>
<keyword evidence="2" id="KW-0808">Transferase</keyword>
<keyword evidence="1" id="KW-0489">Methyltransferase</keyword>
<dbReference type="GO" id="GO:0008168">
    <property type="term" value="F:methyltransferase activity"/>
    <property type="evidence" value="ECO:0007669"/>
    <property type="project" value="UniProtKB-KW"/>
</dbReference>
<dbReference type="Gene3D" id="3.40.50.150">
    <property type="entry name" value="Vaccinia Virus protein VP39"/>
    <property type="match status" value="1"/>
</dbReference>
<evidence type="ECO:0000256" key="1">
    <source>
        <dbReference type="ARBA" id="ARBA00022603"/>
    </source>
</evidence>
<dbReference type="AlphaFoldDB" id="A0A9W8B9H8"/>
<accession>A0A9W8B9H8</accession>
<dbReference type="SUPFAM" id="SSF53335">
    <property type="entry name" value="S-adenosyl-L-methionine-dependent methyltransferases"/>
    <property type="match status" value="1"/>
</dbReference>
<keyword evidence="5" id="KW-1185">Reference proteome</keyword>